<comment type="caution">
    <text evidence="1">The sequence shown here is derived from an EMBL/GenBank/DDBJ whole genome shotgun (WGS) entry which is preliminary data.</text>
</comment>
<dbReference type="Proteomes" id="UP001497700">
    <property type="component" value="Unassembled WGS sequence"/>
</dbReference>
<evidence type="ECO:0000313" key="2">
    <source>
        <dbReference type="Proteomes" id="UP001497700"/>
    </source>
</evidence>
<proteinExistence type="predicted"/>
<accession>A0ACB9ZFT9</accession>
<reference evidence="1 2" key="1">
    <citation type="journal article" date="2022" name="New Phytol.">
        <title>Ecological generalism drives hyperdiversity of secondary metabolite gene clusters in xylarialean endophytes.</title>
        <authorList>
            <person name="Franco M.E.E."/>
            <person name="Wisecaver J.H."/>
            <person name="Arnold A.E."/>
            <person name="Ju Y.M."/>
            <person name="Slot J.C."/>
            <person name="Ahrendt S."/>
            <person name="Moore L.P."/>
            <person name="Eastman K.E."/>
            <person name="Scott K."/>
            <person name="Konkel Z."/>
            <person name="Mondo S.J."/>
            <person name="Kuo A."/>
            <person name="Hayes R.D."/>
            <person name="Haridas S."/>
            <person name="Andreopoulos B."/>
            <person name="Riley R."/>
            <person name="LaButti K."/>
            <person name="Pangilinan J."/>
            <person name="Lipzen A."/>
            <person name="Amirebrahimi M."/>
            <person name="Yan J."/>
            <person name="Adam C."/>
            <person name="Keymanesh K."/>
            <person name="Ng V."/>
            <person name="Louie K."/>
            <person name="Northen T."/>
            <person name="Drula E."/>
            <person name="Henrissat B."/>
            <person name="Hsieh H.M."/>
            <person name="Youens-Clark K."/>
            <person name="Lutzoni F."/>
            <person name="Miadlikowska J."/>
            <person name="Eastwood D.C."/>
            <person name="Hamelin R.C."/>
            <person name="Grigoriev I.V."/>
            <person name="U'Ren J.M."/>
        </authorList>
    </citation>
    <scope>NUCLEOTIDE SEQUENCE [LARGE SCALE GENOMIC DNA]</scope>
    <source>
        <strain evidence="1 2">CBS 119005</strain>
    </source>
</reference>
<dbReference type="EMBL" id="MU393424">
    <property type="protein sequence ID" value="KAI4870516.1"/>
    <property type="molecule type" value="Genomic_DNA"/>
</dbReference>
<gene>
    <name evidence="1" type="ORF">F4820DRAFT_443231</name>
</gene>
<sequence>MSVASNNVTLMHLSFRVLNWADKHITPDAFKQQFQTDLDQLKGGGAEGWNMAPPYDAAIIYSDPQKLRNMLNDPDWNDKVVAFEKGWIDQTKVDVQIGT</sequence>
<evidence type="ECO:0000313" key="1">
    <source>
        <dbReference type="EMBL" id="KAI4870516.1"/>
    </source>
</evidence>
<protein>
    <submittedName>
        <fullName evidence="1">Uncharacterized protein</fullName>
    </submittedName>
</protein>
<organism evidence="1 2">
    <name type="scientific">Hypoxylon rubiginosum</name>
    <dbReference type="NCBI Taxonomy" id="110542"/>
    <lineage>
        <taxon>Eukaryota</taxon>
        <taxon>Fungi</taxon>
        <taxon>Dikarya</taxon>
        <taxon>Ascomycota</taxon>
        <taxon>Pezizomycotina</taxon>
        <taxon>Sordariomycetes</taxon>
        <taxon>Xylariomycetidae</taxon>
        <taxon>Xylariales</taxon>
        <taxon>Hypoxylaceae</taxon>
        <taxon>Hypoxylon</taxon>
    </lineage>
</organism>
<keyword evidence="2" id="KW-1185">Reference proteome</keyword>
<name>A0ACB9ZFT9_9PEZI</name>